<dbReference type="Proteomes" id="UP001596053">
    <property type="component" value="Unassembled WGS sequence"/>
</dbReference>
<accession>A0ABW0INF7</accession>
<proteinExistence type="predicted"/>
<comment type="caution">
    <text evidence="1">The sequence shown here is derived from an EMBL/GenBank/DDBJ whole genome shotgun (WGS) entry which is preliminary data.</text>
</comment>
<name>A0ABW0INF7_9HYPH</name>
<protein>
    <submittedName>
        <fullName evidence="1">Uncharacterized protein</fullName>
    </submittedName>
</protein>
<gene>
    <name evidence="1" type="ORF">ACFPOB_02715</name>
</gene>
<sequence>MGRVETSGIARARRGRLTSRALIDGLLKQGVLVGITGAGRNLLKVRPPMIFSRRILTSWSMRWSGHFG</sequence>
<evidence type="ECO:0000313" key="1">
    <source>
        <dbReference type="EMBL" id="MFC5418470.1"/>
    </source>
</evidence>
<dbReference type="EMBL" id="JBHSLW010000005">
    <property type="protein sequence ID" value="MFC5418470.1"/>
    <property type="molecule type" value="Genomic_DNA"/>
</dbReference>
<organism evidence="1 2">
    <name type="scientific">Bosea eneae</name>
    <dbReference type="NCBI Taxonomy" id="151454"/>
    <lineage>
        <taxon>Bacteria</taxon>
        <taxon>Pseudomonadati</taxon>
        <taxon>Pseudomonadota</taxon>
        <taxon>Alphaproteobacteria</taxon>
        <taxon>Hyphomicrobiales</taxon>
        <taxon>Boseaceae</taxon>
        <taxon>Bosea</taxon>
    </lineage>
</organism>
<dbReference type="RefSeq" id="WP_377795714.1">
    <property type="nucleotide sequence ID" value="NZ_JBHSLW010000005.1"/>
</dbReference>
<reference evidence="2" key="1">
    <citation type="journal article" date="2019" name="Int. J. Syst. Evol. Microbiol.">
        <title>The Global Catalogue of Microorganisms (GCM) 10K type strain sequencing project: providing services to taxonomists for standard genome sequencing and annotation.</title>
        <authorList>
            <consortium name="The Broad Institute Genomics Platform"/>
            <consortium name="The Broad Institute Genome Sequencing Center for Infectious Disease"/>
            <person name="Wu L."/>
            <person name="Ma J."/>
        </authorList>
    </citation>
    <scope>NUCLEOTIDE SEQUENCE [LARGE SCALE GENOMIC DNA]</scope>
    <source>
        <strain evidence="2">NCAIM B.01391</strain>
    </source>
</reference>
<keyword evidence="2" id="KW-1185">Reference proteome</keyword>
<evidence type="ECO:0000313" key="2">
    <source>
        <dbReference type="Proteomes" id="UP001596053"/>
    </source>
</evidence>